<protein>
    <recommendedName>
        <fullName evidence="1">PPM-type phosphatase domain-containing protein</fullName>
    </recommendedName>
</protein>
<evidence type="ECO:0000313" key="3">
    <source>
        <dbReference type="Proteomes" id="UP000540506"/>
    </source>
</evidence>
<feature type="domain" description="PPM-type phosphatase" evidence="1">
    <location>
        <begin position="16"/>
        <end position="256"/>
    </location>
</feature>
<dbReference type="RefSeq" id="WP_184943999.1">
    <property type="nucleotide sequence ID" value="NZ_JACHJV010000002.1"/>
</dbReference>
<keyword evidence="3" id="KW-1185">Reference proteome</keyword>
<reference evidence="2 3" key="1">
    <citation type="submission" date="2020-08" db="EMBL/GenBank/DDBJ databases">
        <title>Sequencing the genomes of 1000 actinobacteria strains.</title>
        <authorList>
            <person name="Klenk H.-P."/>
        </authorList>
    </citation>
    <scope>NUCLEOTIDE SEQUENCE [LARGE SCALE GENOMIC DNA]</scope>
    <source>
        <strain evidence="2 3">DSM 41654</strain>
    </source>
</reference>
<dbReference type="AlphaFoldDB" id="A0A7W7R8U5"/>
<dbReference type="SUPFAM" id="SSF81606">
    <property type="entry name" value="PP2C-like"/>
    <property type="match status" value="1"/>
</dbReference>
<comment type="caution">
    <text evidence="2">The sequence shown here is derived from an EMBL/GenBank/DDBJ whole genome shotgun (WGS) entry which is preliminary data.</text>
</comment>
<dbReference type="InterPro" id="IPR001932">
    <property type="entry name" value="PPM-type_phosphatase-like_dom"/>
</dbReference>
<dbReference type="Proteomes" id="UP000540506">
    <property type="component" value="Unassembled WGS sequence"/>
</dbReference>
<evidence type="ECO:0000259" key="1">
    <source>
        <dbReference type="Pfam" id="PF13672"/>
    </source>
</evidence>
<gene>
    <name evidence="2" type="ORF">FHR34_006657</name>
</gene>
<dbReference type="Gene3D" id="3.60.40.10">
    <property type="entry name" value="PPM-type phosphatase domain"/>
    <property type="match status" value="1"/>
</dbReference>
<dbReference type="InterPro" id="IPR036457">
    <property type="entry name" value="PPM-type-like_dom_sf"/>
</dbReference>
<sequence length="284" mass="28399">MRAPAGRIVAGAVVQGTSHLATGRGCQDAFRAASSPDGSALILAVADGAGSRERSALGAHLAVDVACRLLAADPPSADAGPAEWAAWLGERAGAVLDAYLLGVRALLGAEGQGSGAGEGSQGPAGAAEEGTLAAALAAALVRPPWVAFLQVGDCFGAVLTRQDGEQEQCRLALPAQHPADFLSTPGARDRVVTSVLHERWLSGVVLATDGCAPLALDHPSVLGLPVESGPLPSPRFFQPLAAALRANGGNAEPLRALLSGPQAARSGDDLTVLCALSPGGGPWS</sequence>
<name>A0A7W7R8U5_KITKI</name>
<dbReference type="EMBL" id="JACHJV010000002">
    <property type="protein sequence ID" value="MBB4927562.1"/>
    <property type="molecule type" value="Genomic_DNA"/>
</dbReference>
<dbReference type="Pfam" id="PF13672">
    <property type="entry name" value="PP2C_2"/>
    <property type="match status" value="1"/>
</dbReference>
<evidence type="ECO:0000313" key="2">
    <source>
        <dbReference type="EMBL" id="MBB4927562.1"/>
    </source>
</evidence>
<organism evidence="2 3">
    <name type="scientific">Kitasatospora kifunensis</name>
    <name type="common">Streptomyces kifunensis</name>
    <dbReference type="NCBI Taxonomy" id="58351"/>
    <lineage>
        <taxon>Bacteria</taxon>
        <taxon>Bacillati</taxon>
        <taxon>Actinomycetota</taxon>
        <taxon>Actinomycetes</taxon>
        <taxon>Kitasatosporales</taxon>
        <taxon>Streptomycetaceae</taxon>
        <taxon>Kitasatospora</taxon>
    </lineage>
</organism>
<accession>A0A7W7R8U5</accession>
<proteinExistence type="predicted"/>